<reference evidence="10 11" key="1">
    <citation type="submission" date="2024-10" db="EMBL/GenBank/DDBJ databases">
        <title>The Natural Products Discovery Center: Release of the First 8490 Sequenced Strains for Exploring Actinobacteria Biosynthetic Diversity.</title>
        <authorList>
            <person name="Kalkreuter E."/>
            <person name="Kautsar S.A."/>
            <person name="Yang D."/>
            <person name="Bader C.D."/>
            <person name="Teijaro C.N."/>
            <person name="Fluegel L."/>
            <person name="Davis C.M."/>
            <person name="Simpson J.R."/>
            <person name="Lauterbach L."/>
            <person name="Steele A.D."/>
            <person name="Gui C."/>
            <person name="Meng S."/>
            <person name="Li G."/>
            <person name="Viehrig K."/>
            <person name="Ye F."/>
            <person name="Su P."/>
            <person name="Kiefer A.F."/>
            <person name="Nichols A."/>
            <person name="Cepeda A.J."/>
            <person name="Yan W."/>
            <person name="Fan B."/>
            <person name="Jiang Y."/>
            <person name="Adhikari A."/>
            <person name="Zheng C.-J."/>
            <person name="Schuster L."/>
            <person name="Cowan T.M."/>
            <person name="Smanski M.J."/>
            <person name="Chevrette M.G."/>
            <person name="De Carvalho L.P.S."/>
            <person name="Shen B."/>
        </authorList>
    </citation>
    <scope>NUCLEOTIDE SEQUENCE [LARGE SCALE GENOMIC DNA]</scope>
    <source>
        <strain evidence="10 11">NPDC002173</strain>
    </source>
</reference>
<feature type="transmembrane region" description="Helical" evidence="9">
    <location>
        <begin position="33"/>
        <end position="52"/>
    </location>
</feature>
<keyword evidence="7 9" id="KW-0472">Membrane</keyword>
<evidence type="ECO:0000256" key="1">
    <source>
        <dbReference type="ARBA" id="ARBA00004651"/>
    </source>
</evidence>
<feature type="transmembrane region" description="Helical" evidence="9">
    <location>
        <begin position="6"/>
        <end position="26"/>
    </location>
</feature>
<proteinExistence type="inferred from homology"/>
<comment type="similarity">
    <text evidence="2">Belongs to the autoinducer-2 exporter (AI-2E) (TC 2.A.86) family.</text>
</comment>
<accession>A0ABW6SVM2</accession>
<gene>
    <name evidence="10" type="ORF">ACFYXI_26105</name>
</gene>
<dbReference type="RefSeq" id="WP_387414916.1">
    <property type="nucleotide sequence ID" value="NZ_JBIASD010000018.1"/>
</dbReference>
<evidence type="ECO:0000256" key="7">
    <source>
        <dbReference type="ARBA" id="ARBA00023136"/>
    </source>
</evidence>
<dbReference type="PANTHER" id="PTHR21716">
    <property type="entry name" value="TRANSMEMBRANE PROTEIN"/>
    <property type="match status" value="1"/>
</dbReference>
<evidence type="ECO:0000313" key="10">
    <source>
        <dbReference type="EMBL" id="MFF3669065.1"/>
    </source>
</evidence>
<dbReference type="Pfam" id="PF01594">
    <property type="entry name" value="AI-2E_transport"/>
    <property type="match status" value="1"/>
</dbReference>
<protein>
    <submittedName>
        <fullName evidence="10">AI-2E family transporter</fullName>
    </submittedName>
</protein>
<name>A0ABW6SVM2_9ACTN</name>
<organism evidence="10 11">
    <name type="scientific">Microtetraspora malaysiensis</name>
    <dbReference type="NCBI Taxonomy" id="161358"/>
    <lineage>
        <taxon>Bacteria</taxon>
        <taxon>Bacillati</taxon>
        <taxon>Actinomycetota</taxon>
        <taxon>Actinomycetes</taxon>
        <taxon>Streptosporangiales</taxon>
        <taxon>Streptosporangiaceae</taxon>
        <taxon>Microtetraspora</taxon>
    </lineage>
</organism>
<keyword evidence="6 9" id="KW-1133">Transmembrane helix</keyword>
<feature type="transmembrane region" description="Helical" evidence="9">
    <location>
        <begin position="64"/>
        <end position="86"/>
    </location>
</feature>
<evidence type="ECO:0000256" key="8">
    <source>
        <dbReference type="SAM" id="MobiDB-lite"/>
    </source>
</evidence>
<keyword evidence="5 9" id="KW-0812">Transmembrane</keyword>
<dbReference type="Proteomes" id="UP001602013">
    <property type="component" value="Unassembled WGS sequence"/>
</dbReference>
<keyword evidence="3" id="KW-0813">Transport</keyword>
<keyword evidence="11" id="KW-1185">Reference proteome</keyword>
<sequence length="408" mass="43814">MPPTLLTLAVWGACLIVLGVVIYFFWQIIGRVGIIALPVAVAFLLTALLYPVTGRLRHVMRPIYATWLTMLLFFAVIVGIGFLIGVRANEEAPRLIDQIAKTSHEVQDWLIHGPFQLKESQITGVVDELTKQLTERRGQITGTVITGATAVIEVLAGIVLMFFVTFFFLKDGDRIWNWFLRAFGGAAPRVDRAGRSAWRTLSHYVQGTVAISAIHGIVIGATLAVLGVPLWAPIAVLVFISSFIPIVGILFAGLVGTLVTFGSQGWLAAVIFVGILIVEQQLENHVLQPLIVGRAVEFHPLAIILVLGVGGVISGIAGAAVAVPVSAVLYRVLQELLRREPPAPAPAAAAPESPPLHPEGNEPEERSTQAPQQPPKSPPHHPEESDSGERSTPEPPATGEAISPQRNG</sequence>
<dbReference type="EMBL" id="JBIASD010000018">
    <property type="protein sequence ID" value="MFF3669065.1"/>
    <property type="molecule type" value="Genomic_DNA"/>
</dbReference>
<dbReference type="PANTHER" id="PTHR21716:SF53">
    <property type="entry name" value="PERMEASE PERM-RELATED"/>
    <property type="match status" value="1"/>
</dbReference>
<comment type="subcellular location">
    <subcellularLocation>
        <location evidence="1">Cell membrane</location>
        <topology evidence="1">Multi-pass membrane protein</topology>
    </subcellularLocation>
</comment>
<feature type="compositionally biased region" description="Basic and acidic residues" evidence="8">
    <location>
        <begin position="380"/>
        <end position="392"/>
    </location>
</feature>
<feature type="transmembrane region" description="Helical" evidence="9">
    <location>
        <begin position="203"/>
        <end position="224"/>
    </location>
</feature>
<keyword evidence="4" id="KW-1003">Cell membrane</keyword>
<evidence type="ECO:0000256" key="4">
    <source>
        <dbReference type="ARBA" id="ARBA00022475"/>
    </source>
</evidence>
<evidence type="ECO:0000256" key="5">
    <source>
        <dbReference type="ARBA" id="ARBA00022692"/>
    </source>
</evidence>
<evidence type="ECO:0000256" key="2">
    <source>
        <dbReference type="ARBA" id="ARBA00009773"/>
    </source>
</evidence>
<comment type="caution">
    <text evidence="10">The sequence shown here is derived from an EMBL/GenBank/DDBJ whole genome shotgun (WGS) entry which is preliminary data.</text>
</comment>
<dbReference type="InterPro" id="IPR002549">
    <property type="entry name" value="AI-2E-like"/>
</dbReference>
<evidence type="ECO:0000256" key="6">
    <source>
        <dbReference type="ARBA" id="ARBA00022989"/>
    </source>
</evidence>
<evidence type="ECO:0000313" key="11">
    <source>
        <dbReference type="Proteomes" id="UP001602013"/>
    </source>
</evidence>
<feature type="transmembrane region" description="Helical" evidence="9">
    <location>
        <begin position="144"/>
        <end position="169"/>
    </location>
</feature>
<evidence type="ECO:0000256" key="9">
    <source>
        <dbReference type="SAM" id="Phobius"/>
    </source>
</evidence>
<evidence type="ECO:0000256" key="3">
    <source>
        <dbReference type="ARBA" id="ARBA00022448"/>
    </source>
</evidence>
<feature type="transmembrane region" description="Helical" evidence="9">
    <location>
        <begin position="230"/>
        <end position="251"/>
    </location>
</feature>
<feature type="region of interest" description="Disordered" evidence="8">
    <location>
        <begin position="343"/>
        <end position="408"/>
    </location>
</feature>
<feature type="transmembrane region" description="Helical" evidence="9">
    <location>
        <begin position="298"/>
        <end position="330"/>
    </location>
</feature>